<keyword evidence="3" id="KW-0808">Transferase</keyword>
<name>A0A166D2I3_9AGAM</name>
<dbReference type="Proteomes" id="UP000076798">
    <property type="component" value="Unassembled WGS sequence"/>
</dbReference>
<dbReference type="OrthoDB" id="10003767at2759"/>
<gene>
    <name evidence="3" type="ORF">SISSUDRAFT_1021927</name>
</gene>
<dbReference type="InterPro" id="IPR051678">
    <property type="entry name" value="AGP_Transferase"/>
</dbReference>
<protein>
    <submittedName>
        <fullName evidence="3">Kinase-like protein</fullName>
    </submittedName>
</protein>
<dbReference type="SUPFAM" id="SSF56112">
    <property type="entry name" value="Protein kinase-like (PK-like)"/>
    <property type="match status" value="1"/>
</dbReference>
<evidence type="ECO:0000313" key="4">
    <source>
        <dbReference type="Proteomes" id="UP000076798"/>
    </source>
</evidence>
<reference evidence="3 4" key="1">
    <citation type="journal article" date="2016" name="Mol. Biol. Evol.">
        <title>Comparative Genomics of Early-Diverging Mushroom-Forming Fungi Provides Insights into the Origins of Lignocellulose Decay Capabilities.</title>
        <authorList>
            <person name="Nagy L.G."/>
            <person name="Riley R."/>
            <person name="Tritt A."/>
            <person name="Adam C."/>
            <person name="Daum C."/>
            <person name="Floudas D."/>
            <person name="Sun H."/>
            <person name="Yadav J.S."/>
            <person name="Pangilinan J."/>
            <person name="Larsson K.H."/>
            <person name="Matsuura K."/>
            <person name="Barry K."/>
            <person name="Labutti K."/>
            <person name="Kuo R."/>
            <person name="Ohm R.A."/>
            <person name="Bhattacharya S.S."/>
            <person name="Shirouzu T."/>
            <person name="Yoshinaga Y."/>
            <person name="Martin F.M."/>
            <person name="Grigoriev I.V."/>
            <person name="Hibbett D.S."/>
        </authorList>
    </citation>
    <scope>NUCLEOTIDE SEQUENCE [LARGE SCALE GENOMIC DNA]</scope>
    <source>
        <strain evidence="3 4">HHB10207 ss-3</strain>
    </source>
</reference>
<feature type="compositionally biased region" description="Acidic residues" evidence="1">
    <location>
        <begin position="185"/>
        <end position="209"/>
    </location>
</feature>
<dbReference type="PANTHER" id="PTHR21310">
    <property type="entry name" value="AMINOGLYCOSIDE PHOSPHOTRANSFERASE-RELATED-RELATED"/>
    <property type="match status" value="1"/>
</dbReference>
<dbReference type="GO" id="GO:0016301">
    <property type="term" value="F:kinase activity"/>
    <property type="evidence" value="ECO:0007669"/>
    <property type="project" value="UniProtKB-KW"/>
</dbReference>
<dbReference type="InterPro" id="IPR011009">
    <property type="entry name" value="Kinase-like_dom_sf"/>
</dbReference>
<dbReference type="AlphaFoldDB" id="A0A166D2I3"/>
<evidence type="ECO:0000256" key="1">
    <source>
        <dbReference type="SAM" id="MobiDB-lite"/>
    </source>
</evidence>
<evidence type="ECO:0000313" key="3">
    <source>
        <dbReference type="EMBL" id="KZT38065.1"/>
    </source>
</evidence>
<organism evidence="3 4">
    <name type="scientific">Sistotremastrum suecicum HHB10207 ss-3</name>
    <dbReference type="NCBI Taxonomy" id="1314776"/>
    <lineage>
        <taxon>Eukaryota</taxon>
        <taxon>Fungi</taxon>
        <taxon>Dikarya</taxon>
        <taxon>Basidiomycota</taxon>
        <taxon>Agaricomycotina</taxon>
        <taxon>Agaricomycetes</taxon>
        <taxon>Sistotremastrales</taxon>
        <taxon>Sistotremastraceae</taxon>
        <taxon>Sistotremastrum</taxon>
    </lineage>
</organism>
<keyword evidence="4" id="KW-1185">Reference proteome</keyword>
<dbReference type="PANTHER" id="PTHR21310:SF15">
    <property type="entry name" value="AMINOGLYCOSIDE PHOSPHOTRANSFERASE DOMAIN-CONTAINING PROTEIN"/>
    <property type="match status" value="1"/>
</dbReference>
<feature type="domain" description="Aminoglycoside phosphotransferase" evidence="2">
    <location>
        <begin position="53"/>
        <end position="296"/>
    </location>
</feature>
<evidence type="ECO:0000259" key="2">
    <source>
        <dbReference type="Pfam" id="PF01636"/>
    </source>
</evidence>
<accession>A0A166D2I3</accession>
<feature type="region of interest" description="Disordered" evidence="1">
    <location>
        <begin position="184"/>
        <end position="220"/>
    </location>
</feature>
<sequence length="484" mass="53869">MSQRSPSTTSSINSILDDLVSLIDVNAITELVCSTAGCDSCKVGKIPKQVGMNLVYTVHLSSGDSWIARFPHPLSYDPVSMEADLRVLMMIRSETTIPVPQVYAYDVTAENVVGLPYSLLSDIPGVPLGENWEENFDDEKRHRLLDQVAENILQLRKFEFPVIGSLIWDHDGSQFVVGPLRGDASMEEAAEDKEEEIDQPNEPDEENTEESQQPERGPFTSTRDLLKWSLLLYPKEEPVQQWAHGWLRLFAAQVPNVKYDGPPFVLRHPDLDAQNVIIDPVTGDLRGFINWDGVGTTVPRECGYASYPSWITMDWSTIFYAWEMRVMQIADAPDDERFDVPGFPSPPQNPDVQDNIEAVSNDPVEVDVTAATMEAGLLGESPAALAAHREYYHSIIARLDPELADITRNSHVLLAMFNGILTGVARREAIDMLVDYYFKCTMNKGSGGEGDGVVLDRPWHSDDVMDFDKCLLSGTTTSTLSVSL</sequence>
<keyword evidence="3" id="KW-0418">Kinase</keyword>
<dbReference type="EMBL" id="KV428070">
    <property type="protein sequence ID" value="KZT38065.1"/>
    <property type="molecule type" value="Genomic_DNA"/>
</dbReference>
<dbReference type="STRING" id="1314776.A0A166D2I3"/>
<dbReference type="Pfam" id="PF01636">
    <property type="entry name" value="APH"/>
    <property type="match status" value="1"/>
</dbReference>
<proteinExistence type="predicted"/>
<dbReference type="InterPro" id="IPR002575">
    <property type="entry name" value="Aminoglycoside_PTrfase"/>
</dbReference>